<dbReference type="Proteomes" id="UP000241444">
    <property type="component" value="Unassembled WGS sequence"/>
</dbReference>
<feature type="domain" description="N-acetyltransferase" evidence="3">
    <location>
        <begin position="2"/>
        <end position="147"/>
    </location>
</feature>
<keyword evidence="5" id="KW-1185">Reference proteome</keyword>
<reference evidence="5" key="1">
    <citation type="submission" date="2017-11" db="EMBL/GenBank/DDBJ databases">
        <authorList>
            <person name="Kuznetsova I."/>
            <person name="Sazanova A."/>
            <person name="Chirak E."/>
            <person name="Safronova V."/>
            <person name="Willems A."/>
        </authorList>
    </citation>
    <scope>NUCLEOTIDE SEQUENCE [LARGE SCALE GENOMIC DNA]</scope>
    <source>
        <strain evidence="5">STM 196</strain>
    </source>
</reference>
<dbReference type="PANTHER" id="PTHR43420">
    <property type="entry name" value="ACETYLTRANSFERASE"/>
    <property type="match status" value="1"/>
</dbReference>
<dbReference type="CDD" id="cd04301">
    <property type="entry name" value="NAT_SF"/>
    <property type="match status" value="1"/>
</dbReference>
<dbReference type="PANTHER" id="PTHR43420:SF47">
    <property type="entry name" value="N-ACETYLTRANSFERASE DOMAIN-CONTAINING PROTEIN"/>
    <property type="match status" value="1"/>
</dbReference>
<sequence length="153" mass="17687">MMIIRAAKLRDMLECAEIVNDWIDATKWMPRIHPRDVVTDHYRDTVFTRLEVFVAERGECIAGMVALSPDNMVSALYVHPDHRGKGIGKALLDHAKREATGSIELWTFVANRGAQAFYLREGFIEIRRSDGDNEEKLPDILYRWERDDRGMKP</sequence>
<dbReference type="InterPro" id="IPR050680">
    <property type="entry name" value="YpeA/RimI_acetyltransf"/>
</dbReference>
<evidence type="ECO:0000259" key="3">
    <source>
        <dbReference type="PROSITE" id="PS51186"/>
    </source>
</evidence>
<proteinExistence type="predicted"/>
<dbReference type="SUPFAM" id="SSF55729">
    <property type="entry name" value="Acyl-CoA N-acyltransferases (Nat)"/>
    <property type="match status" value="1"/>
</dbReference>
<gene>
    <name evidence="4" type="ORF">CU102_18300</name>
</gene>
<dbReference type="EMBL" id="PGGO01000014">
    <property type="protein sequence ID" value="PSH66758.1"/>
    <property type="molecule type" value="Genomic_DNA"/>
</dbReference>
<dbReference type="AlphaFoldDB" id="A0A2P7BJY9"/>
<name>A0A2P7BJY9_9HYPH</name>
<evidence type="ECO:0000256" key="1">
    <source>
        <dbReference type="ARBA" id="ARBA00022679"/>
    </source>
</evidence>
<evidence type="ECO:0000313" key="5">
    <source>
        <dbReference type="Proteomes" id="UP000241444"/>
    </source>
</evidence>
<accession>A0A2P7BJY9</accession>
<dbReference type="InterPro" id="IPR000182">
    <property type="entry name" value="GNAT_dom"/>
</dbReference>
<organism evidence="4 5">
    <name type="scientific">Phyllobacterium brassicacearum</name>
    <dbReference type="NCBI Taxonomy" id="314235"/>
    <lineage>
        <taxon>Bacteria</taxon>
        <taxon>Pseudomonadati</taxon>
        <taxon>Pseudomonadota</taxon>
        <taxon>Alphaproteobacteria</taxon>
        <taxon>Hyphomicrobiales</taxon>
        <taxon>Phyllobacteriaceae</taxon>
        <taxon>Phyllobacterium</taxon>
    </lineage>
</organism>
<keyword evidence="2" id="KW-0012">Acyltransferase</keyword>
<dbReference type="OrthoDB" id="6172743at2"/>
<dbReference type="Pfam" id="PF13508">
    <property type="entry name" value="Acetyltransf_7"/>
    <property type="match status" value="1"/>
</dbReference>
<evidence type="ECO:0000256" key="2">
    <source>
        <dbReference type="ARBA" id="ARBA00023315"/>
    </source>
</evidence>
<dbReference type="RefSeq" id="WP_106712595.1">
    <property type="nucleotide sequence ID" value="NZ_PGGO01000014.1"/>
</dbReference>
<evidence type="ECO:0000313" key="4">
    <source>
        <dbReference type="EMBL" id="PSH66758.1"/>
    </source>
</evidence>
<keyword evidence="1 4" id="KW-0808">Transferase</keyword>
<dbReference type="InterPro" id="IPR016181">
    <property type="entry name" value="Acyl_CoA_acyltransferase"/>
</dbReference>
<dbReference type="GO" id="GO:0016747">
    <property type="term" value="F:acyltransferase activity, transferring groups other than amino-acyl groups"/>
    <property type="evidence" value="ECO:0007669"/>
    <property type="project" value="InterPro"/>
</dbReference>
<dbReference type="Gene3D" id="3.40.630.30">
    <property type="match status" value="1"/>
</dbReference>
<protein>
    <submittedName>
        <fullName evidence="4">GNAT family N-acetyltransferase</fullName>
    </submittedName>
</protein>
<dbReference type="PROSITE" id="PS51186">
    <property type="entry name" value="GNAT"/>
    <property type="match status" value="1"/>
</dbReference>
<comment type="caution">
    <text evidence="4">The sequence shown here is derived from an EMBL/GenBank/DDBJ whole genome shotgun (WGS) entry which is preliminary data.</text>
</comment>